<dbReference type="AlphaFoldDB" id="A0A160TYK6"/>
<proteinExistence type="predicted"/>
<feature type="region of interest" description="Disordered" evidence="1">
    <location>
        <begin position="177"/>
        <end position="201"/>
    </location>
</feature>
<evidence type="ECO:0000256" key="1">
    <source>
        <dbReference type="SAM" id="MobiDB-lite"/>
    </source>
</evidence>
<evidence type="ECO:0000313" key="2">
    <source>
        <dbReference type="EMBL" id="CUS56128.1"/>
    </source>
</evidence>
<gene>
    <name evidence="2" type="ORF">MGWOODY_Hyp2586</name>
</gene>
<organism evidence="2">
    <name type="scientific">hydrothermal vent metagenome</name>
    <dbReference type="NCBI Taxonomy" id="652676"/>
    <lineage>
        <taxon>unclassified sequences</taxon>
        <taxon>metagenomes</taxon>
        <taxon>ecological metagenomes</taxon>
    </lineage>
</organism>
<protein>
    <submittedName>
        <fullName evidence="2">Uncharacterized protein</fullName>
    </submittedName>
</protein>
<accession>A0A160TYK6</accession>
<sequence>MMDFIKYISVAFTALSLAFTGWLQYEKFRLDGEWHIDTCTEEADFTRYEGLHLAWRVFLSDDPLSAPVVGDGEKIQEAFKPIPATARFPVRLVGTKEINSVTLTGRFEGSRRASTGRFEFAPSLSKRLFSGYIPFYQRNVDVLDGRFAFTAGNARGPARAVRLTDGKMPEELAAFTCGDSAATETSPPETDTPDASPPAQL</sequence>
<name>A0A160TYK6_9ZZZZ</name>
<dbReference type="EMBL" id="CZQD01000018">
    <property type="protein sequence ID" value="CUS56128.1"/>
    <property type="molecule type" value="Genomic_DNA"/>
</dbReference>
<reference evidence="2" key="1">
    <citation type="submission" date="2015-10" db="EMBL/GenBank/DDBJ databases">
        <authorList>
            <person name="Gilbert D.G."/>
        </authorList>
    </citation>
    <scope>NUCLEOTIDE SEQUENCE</scope>
</reference>
<feature type="compositionally biased region" description="Low complexity" evidence="1">
    <location>
        <begin position="181"/>
        <end position="201"/>
    </location>
</feature>